<gene>
    <name evidence="2" type="ORF">BME96_04630</name>
</gene>
<reference evidence="2 3" key="1">
    <citation type="submission" date="2016-11" db="EMBL/GenBank/DDBJ databases">
        <title>Complete genome sequencing of Virgibacillus halodenitrificans PDB-F2.</title>
        <authorList>
            <person name="Sun Z."/>
            <person name="Zhou Y."/>
            <person name="Li H."/>
        </authorList>
    </citation>
    <scope>NUCLEOTIDE SEQUENCE [LARGE SCALE GENOMIC DNA]</scope>
    <source>
        <strain evidence="2 3">PDB-F2</strain>
    </source>
</reference>
<organism evidence="2 3">
    <name type="scientific">Virgibacillus halodenitrificans</name>
    <name type="common">Bacillus halodenitrificans</name>
    <dbReference type="NCBI Taxonomy" id="1482"/>
    <lineage>
        <taxon>Bacteria</taxon>
        <taxon>Bacillati</taxon>
        <taxon>Bacillota</taxon>
        <taxon>Bacilli</taxon>
        <taxon>Bacillales</taxon>
        <taxon>Bacillaceae</taxon>
        <taxon>Virgibacillus</taxon>
    </lineage>
</organism>
<accession>A0AAC9NJZ4</accession>
<dbReference type="Pfam" id="PF10006">
    <property type="entry name" value="DUF2249"/>
    <property type="match status" value="1"/>
</dbReference>
<evidence type="ECO:0000259" key="1">
    <source>
        <dbReference type="Pfam" id="PF10006"/>
    </source>
</evidence>
<dbReference type="KEGG" id="vhl:BME96_04630"/>
<dbReference type="Proteomes" id="UP000182945">
    <property type="component" value="Chromosome"/>
</dbReference>
<dbReference type="GeneID" id="71513670"/>
<proteinExistence type="predicted"/>
<dbReference type="AlphaFoldDB" id="A0AAC9NJZ4"/>
<dbReference type="InterPro" id="IPR018720">
    <property type="entry name" value="DUF2249"/>
</dbReference>
<sequence>MELKEAVVLDVREDLRLKKEPFDKIMAAVKSIEVGQELILHAPFNPLPLHKVLHRKGFAHQVEKVDKRHWIVTYVKKGATK</sequence>
<protein>
    <recommendedName>
        <fullName evidence="1">DUF2249 domain-containing protein</fullName>
    </recommendedName>
</protein>
<dbReference type="RefSeq" id="WP_060680593.1">
    <property type="nucleotide sequence ID" value="NZ_CP017962.1"/>
</dbReference>
<name>A0AAC9NJZ4_VIRHA</name>
<dbReference type="EMBL" id="CP017962">
    <property type="protein sequence ID" value="APC47498.1"/>
    <property type="molecule type" value="Genomic_DNA"/>
</dbReference>
<feature type="domain" description="DUF2249" evidence="1">
    <location>
        <begin position="8"/>
        <end position="74"/>
    </location>
</feature>
<evidence type="ECO:0000313" key="2">
    <source>
        <dbReference type="EMBL" id="APC47498.1"/>
    </source>
</evidence>
<evidence type="ECO:0000313" key="3">
    <source>
        <dbReference type="Proteomes" id="UP000182945"/>
    </source>
</evidence>